<protein>
    <submittedName>
        <fullName evidence="1">Uncharacterized protein</fullName>
    </submittedName>
</protein>
<keyword evidence="2" id="KW-1185">Reference proteome</keyword>
<dbReference type="Pfam" id="PF11951">
    <property type="entry name" value="Fungal_trans_2"/>
    <property type="match status" value="1"/>
</dbReference>
<sequence length="533" mass="59315">MYSKSRVMHYPDNLSWVNMQKPADIRDTRTAKIIRSHAQREVRRRERLTKTKTLSRRNQKAGTLHQDVASGEPVSQVAFDVEDVEHCEELSIPPAVAQRPLEAFEVALARSNPFTKGPPPQSLFLHQRISRYMNNCMSSPVIIPSLNRYHLGSLRDFPSDGFNTSNGHGEYASNVCGGDPDDRWKSHLPTADTEDVVLYAQAFYSTSLETWSHQSNALGLLALKHQAILHINHNLNDPTLAVSNANMQSVLNLAHATHLENLGIEYYTTHMNGLRKIIALKGGWDEVRSEKLGDVLAMCDYVGATIFRTKLSYVPEEPRPLLPPPQFPPSFTQTSPLLSPGVPDQPSSVAELLQNISQLLTELRDLTALFESYHGEPSLHDKGLTAALTPANITFSSSHSHEAASSSLNHQMCQSLYLASLIYVRAICHDIPFGDSINLDTMQLLRQTLKPTLLVGWRELPGALLWVLLVGMAAERDRGMGNMLAGYTSMICHCIGFRHWGAVREILQRFMAIEAKVDKRAASRVSRDGNGAC</sequence>
<accession>A0ABR4ADV9</accession>
<evidence type="ECO:0000313" key="2">
    <source>
        <dbReference type="Proteomes" id="UP001590950"/>
    </source>
</evidence>
<name>A0ABR4ADV9_9LECA</name>
<organism evidence="1 2">
    <name type="scientific">Stereocaulon virgatum</name>
    <dbReference type="NCBI Taxonomy" id="373712"/>
    <lineage>
        <taxon>Eukaryota</taxon>
        <taxon>Fungi</taxon>
        <taxon>Dikarya</taxon>
        <taxon>Ascomycota</taxon>
        <taxon>Pezizomycotina</taxon>
        <taxon>Lecanoromycetes</taxon>
        <taxon>OSLEUM clade</taxon>
        <taxon>Lecanoromycetidae</taxon>
        <taxon>Lecanorales</taxon>
        <taxon>Lecanorineae</taxon>
        <taxon>Stereocaulaceae</taxon>
        <taxon>Stereocaulon</taxon>
    </lineage>
</organism>
<dbReference type="Proteomes" id="UP001590950">
    <property type="component" value="Unassembled WGS sequence"/>
</dbReference>
<dbReference type="InterPro" id="IPR021858">
    <property type="entry name" value="Fun_TF"/>
</dbReference>
<proteinExistence type="predicted"/>
<evidence type="ECO:0000313" key="1">
    <source>
        <dbReference type="EMBL" id="KAL2043011.1"/>
    </source>
</evidence>
<reference evidence="1 2" key="1">
    <citation type="submission" date="2024-09" db="EMBL/GenBank/DDBJ databases">
        <title>Rethinking Asexuality: The Enigmatic Case of Functional Sexual Genes in Lepraria (Stereocaulaceae).</title>
        <authorList>
            <person name="Doellman M."/>
            <person name="Sun Y."/>
            <person name="Barcenas-Pena A."/>
            <person name="Lumbsch H.T."/>
            <person name="Grewe F."/>
        </authorList>
    </citation>
    <scope>NUCLEOTIDE SEQUENCE [LARGE SCALE GENOMIC DNA]</scope>
    <source>
        <strain evidence="1 2">Mercado 3170</strain>
    </source>
</reference>
<gene>
    <name evidence="1" type="ORF">N7G274_004069</name>
</gene>
<dbReference type="PANTHER" id="PTHR37540:SF5">
    <property type="entry name" value="TRANSCRIPTION FACTOR DOMAIN-CONTAINING PROTEIN"/>
    <property type="match status" value="1"/>
</dbReference>
<dbReference type="PANTHER" id="PTHR37540">
    <property type="entry name" value="TRANSCRIPTION FACTOR (ACR-2), PUTATIVE-RELATED-RELATED"/>
    <property type="match status" value="1"/>
</dbReference>
<comment type="caution">
    <text evidence="1">The sequence shown here is derived from an EMBL/GenBank/DDBJ whole genome shotgun (WGS) entry which is preliminary data.</text>
</comment>
<dbReference type="EMBL" id="JBEFKJ010000012">
    <property type="protein sequence ID" value="KAL2043011.1"/>
    <property type="molecule type" value="Genomic_DNA"/>
</dbReference>